<evidence type="ECO:0000313" key="8">
    <source>
        <dbReference type="EMBL" id="MBU3841970.1"/>
    </source>
</evidence>
<dbReference type="PANTHER" id="PTHR33545">
    <property type="entry name" value="UPF0750 MEMBRANE PROTEIN YITT-RELATED"/>
    <property type="match status" value="1"/>
</dbReference>
<comment type="caution">
    <text evidence="8">The sequence shown here is derived from an EMBL/GenBank/DDBJ whole genome shotgun (WGS) entry which is preliminary data.</text>
</comment>
<proteinExistence type="predicted"/>
<keyword evidence="3 6" id="KW-0812">Transmembrane</keyword>
<dbReference type="Gene3D" id="3.30.70.120">
    <property type="match status" value="1"/>
</dbReference>
<evidence type="ECO:0000256" key="4">
    <source>
        <dbReference type="ARBA" id="ARBA00022989"/>
    </source>
</evidence>
<dbReference type="CDD" id="cd16380">
    <property type="entry name" value="YitT_C"/>
    <property type="match status" value="1"/>
</dbReference>
<dbReference type="InterPro" id="IPR019264">
    <property type="entry name" value="DUF2179"/>
</dbReference>
<evidence type="ECO:0000256" key="6">
    <source>
        <dbReference type="SAM" id="Phobius"/>
    </source>
</evidence>
<feature type="transmembrane region" description="Helical" evidence="6">
    <location>
        <begin position="46"/>
        <end position="71"/>
    </location>
</feature>
<dbReference type="PANTHER" id="PTHR33545:SF5">
    <property type="entry name" value="UPF0750 MEMBRANE PROTEIN YITT"/>
    <property type="match status" value="1"/>
</dbReference>
<dbReference type="Pfam" id="PF02588">
    <property type="entry name" value="YitT_membrane"/>
    <property type="match status" value="1"/>
</dbReference>
<feature type="transmembrane region" description="Helical" evidence="6">
    <location>
        <begin position="12"/>
        <end position="31"/>
    </location>
</feature>
<dbReference type="InterPro" id="IPR051461">
    <property type="entry name" value="UPF0750_membrane"/>
</dbReference>
<dbReference type="PIRSF" id="PIRSF006483">
    <property type="entry name" value="Membrane_protein_YitT"/>
    <property type="match status" value="1"/>
</dbReference>
<accession>A0A9E2KYZ6</accession>
<dbReference type="InterPro" id="IPR015867">
    <property type="entry name" value="N-reg_PII/ATP_PRibTrfase_C"/>
</dbReference>
<feature type="transmembrane region" description="Helical" evidence="6">
    <location>
        <begin position="107"/>
        <end position="127"/>
    </location>
</feature>
<reference evidence="8" key="2">
    <citation type="submission" date="2021-04" db="EMBL/GenBank/DDBJ databases">
        <authorList>
            <person name="Gilroy R."/>
        </authorList>
    </citation>
    <scope>NUCLEOTIDE SEQUENCE</scope>
    <source>
        <strain evidence="8">A6-441</strain>
    </source>
</reference>
<protein>
    <submittedName>
        <fullName evidence="8">YitT family protein</fullName>
    </submittedName>
</protein>
<gene>
    <name evidence="8" type="ORF">IAA47_03140</name>
</gene>
<evidence type="ECO:0000256" key="5">
    <source>
        <dbReference type="ARBA" id="ARBA00023136"/>
    </source>
</evidence>
<keyword evidence="4 6" id="KW-1133">Transmembrane helix</keyword>
<name>A0A9E2KYZ6_9FUSO</name>
<feature type="domain" description="DUF2179" evidence="7">
    <location>
        <begin position="220"/>
        <end position="274"/>
    </location>
</feature>
<dbReference type="Proteomes" id="UP000724657">
    <property type="component" value="Unassembled WGS sequence"/>
</dbReference>
<dbReference type="EMBL" id="JAHLFN010000025">
    <property type="protein sequence ID" value="MBU3841970.1"/>
    <property type="molecule type" value="Genomic_DNA"/>
</dbReference>
<evidence type="ECO:0000313" key="9">
    <source>
        <dbReference type="Proteomes" id="UP000724657"/>
    </source>
</evidence>
<dbReference type="Pfam" id="PF10035">
    <property type="entry name" value="DUF2179"/>
    <property type="match status" value="1"/>
</dbReference>
<sequence length="285" mass="31646">MDSKILKYLKEYSIITLGCFFYAISINYFFISNHLAEGGVAGICLILYYLFKLPVGVMYFVINIPLLIIGWRLVGRDFLFKTLYGTSCLSFLITLTQNWKGPSSDIMLGSIYGGVLIGIGLGLIFMVNGSTGGTDIIARILNRYFDIPMGRTMLFLDIVILGVATIFFGKEIVMYTLISMAIVSKAIDYFQDGYTKSKGITIISTKSEEIKSKIMDKIGRGTTIIKGKGGYTGKEIDLLFCVVSKFEVTKVKNIVKEIDAFAFLTISDVSEVLGEGFKSLHNKKQ</sequence>
<keyword evidence="5 6" id="KW-0472">Membrane</keyword>
<evidence type="ECO:0000256" key="2">
    <source>
        <dbReference type="ARBA" id="ARBA00022475"/>
    </source>
</evidence>
<evidence type="ECO:0000259" key="7">
    <source>
        <dbReference type="Pfam" id="PF10035"/>
    </source>
</evidence>
<dbReference type="InterPro" id="IPR003740">
    <property type="entry name" value="YitT"/>
</dbReference>
<evidence type="ECO:0000256" key="1">
    <source>
        <dbReference type="ARBA" id="ARBA00004651"/>
    </source>
</evidence>
<organism evidence="8 9">
    <name type="scientific">Candidatus Fusobacterium pullicola</name>
    <dbReference type="NCBI Taxonomy" id="2838601"/>
    <lineage>
        <taxon>Bacteria</taxon>
        <taxon>Fusobacteriati</taxon>
        <taxon>Fusobacteriota</taxon>
        <taxon>Fusobacteriia</taxon>
        <taxon>Fusobacteriales</taxon>
        <taxon>Fusobacteriaceae</taxon>
        <taxon>Fusobacterium</taxon>
    </lineage>
</organism>
<feature type="transmembrane region" description="Helical" evidence="6">
    <location>
        <begin position="78"/>
        <end position="95"/>
    </location>
</feature>
<comment type="subcellular location">
    <subcellularLocation>
        <location evidence="1">Cell membrane</location>
        <topology evidence="1">Multi-pass membrane protein</topology>
    </subcellularLocation>
</comment>
<reference evidence="8" key="1">
    <citation type="journal article" date="2021" name="PeerJ">
        <title>Extensive microbial diversity within the chicken gut microbiome revealed by metagenomics and culture.</title>
        <authorList>
            <person name="Gilroy R."/>
            <person name="Ravi A."/>
            <person name="Getino M."/>
            <person name="Pursley I."/>
            <person name="Horton D.L."/>
            <person name="Alikhan N.F."/>
            <person name="Baker D."/>
            <person name="Gharbi K."/>
            <person name="Hall N."/>
            <person name="Watson M."/>
            <person name="Adriaenssens E.M."/>
            <person name="Foster-Nyarko E."/>
            <person name="Jarju S."/>
            <person name="Secka A."/>
            <person name="Antonio M."/>
            <person name="Oren A."/>
            <person name="Chaudhuri R.R."/>
            <person name="La Ragione R."/>
            <person name="Hildebrand F."/>
            <person name="Pallen M.J."/>
        </authorList>
    </citation>
    <scope>NUCLEOTIDE SEQUENCE</scope>
    <source>
        <strain evidence="8">A6-441</strain>
    </source>
</reference>
<evidence type="ECO:0000256" key="3">
    <source>
        <dbReference type="ARBA" id="ARBA00022692"/>
    </source>
</evidence>
<dbReference type="AlphaFoldDB" id="A0A9E2KYZ6"/>
<keyword evidence="2" id="KW-1003">Cell membrane</keyword>
<dbReference type="GO" id="GO:0005886">
    <property type="term" value="C:plasma membrane"/>
    <property type="evidence" value="ECO:0007669"/>
    <property type="project" value="UniProtKB-SubCell"/>
</dbReference>
<feature type="transmembrane region" description="Helical" evidence="6">
    <location>
        <begin position="148"/>
        <end position="166"/>
    </location>
</feature>